<dbReference type="InterPro" id="IPR036854">
    <property type="entry name" value="Photo_II_D1/D2_sf"/>
</dbReference>
<evidence type="ECO:0000256" key="13">
    <source>
        <dbReference type="ARBA" id="ARBA00022982"/>
    </source>
</evidence>
<keyword evidence="15" id="KW-0007">Acetylation</keyword>
<evidence type="ECO:0000256" key="20">
    <source>
        <dbReference type="ARBA" id="ARBA00023211"/>
    </source>
</evidence>
<dbReference type="InterPro" id="IPR055265">
    <property type="entry name" value="Photo_RC_L/M_CS"/>
</dbReference>
<keyword evidence="11" id="KW-0106">Calcium</keyword>
<dbReference type="GO" id="GO:0009635">
    <property type="term" value="P:response to herbicide"/>
    <property type="evidence" value="ECO:0007669"/>
    <property type="project" value="UniProtKB-KW"/>
</dbReference>
<evidence type="ECO:0000256" key="17">
    <source>
        <dbReference type="ARBA" id="ARBA00023002"/>
    </source>
</evidence>
<evidence type="ECO:0000256" key="2">
    <source>
        <dbReference type="ARBA" id="ARBA00008204"/>
    </source>
</evidence>
<keyword evidence="14 23" id="KW-1133">Transmembrane helix</keyword>
<keyword evidence="5" id="KW-0602">Photosynthesis</keyword>
<feature type="transmembrane region" description="Helical" evidence="23">
    <location>
        <begin position="232"/>
        <end position="254"/>
    </location>
</feature>
<keyword evidence="20" id="KW-0464">Manganese</keyword>
<evidence type="ECO:0000256" key="16">
    <source>
        <dbReference type="ARBA" id="ARBA00022991"/>
    </source>
</evidence>
<dbReference type="AlphaFoldDB" id="A0A2G3AK66"/>
<dbReference type="GO" id="GO:0046872">
    <property type="term" value="F:metal ion binding"/>
    <property type="evidence" value="ECO:0007669"/>
    <property type="project" value="UniProtKB-KW"/>
</dbReference>
<name>A0A2G3AK66_CAPAN</name>
<dbReference type="InterPro" id="IPR055266">
    <property type="entry name" value="D1/D2"/>
</dbReference>
<keyword evidence="12" id="KW-0460">Magnesium</keyword>
<keyword evidence="16" id="KW-0157">Chromophore</keyword>
<proteinExistence type="inferred from homology"/>
<dbReference type="InterPro" id="IPR005867">
    <property type="entry name" value="PSII_D1"/>
</dbReference>
<evidence type="ECO:0000256" key="9">
    <source>
        <dbReference type="ARBA" id="ARBA00022692"/>
    </source>
</evidence>
<keyword evidence="7" id="KW-0934">Plastid</keyword>
<gene>
    <name evidence="25" type="ORF">T459_02518</name>
</gene>
<dbReference type="STRING" id="4072.A0A2G3AK66"/>
<dbReference type="PANTHER" id="PTHR33149">
    <property type="entry name" value="PHOTOSYSTEM II PROTEIN D1"/>
    <property type="match status" value="1"/>
</dbReference>
<dbReference type="EMBL" id="AYRZ02000001">
    <property type="protein sequence ID" value="PHT94636.1"/>
    <property type="molecule type" value="Genomic_DNA"/>
</dbReference>
<dbReference type="NCBIfam" id="TIGR01151">
    <property type="entry name" value="psbA"/>
    <property type="match status" value="1"/>
</dbReference>
<dbReference type="GO" id="GO:0016168">
    <property type="term" value="F:chlorophyll binding"/>
    <property type="evidence" value="ECO:0007669"/>
    <property type="project" value="UniProtKB-KW"/>
</dbReference>
<feature type="transmembrane region" description="Helical" evidence="23">
    <location>
        <begin position="98"/>
        <end position="120"/>
    </location>
</feature>
<comment type="caution">
    <text evidence="25">The sequence shown here is derived from an EMBL/GenBank/DDBJ whole genome shotgun (WGS) entry which is preliminary data.</text>
</comment>
<evidence type="ECO:0000256" key="6">
    <source>
        <dbReference type="ARBA" id="ARBA00022553"/>
    </source>
</evidence>
<accession>A0A2G3AK66</accession>
<evidence type="ECO:0000256" key="12">
    <source>
        <dbReference type="ARBA" id="ARBA00022842"/>
    </source>
</evidence>
<evidence type="ECO:0000259" key="24">
    <source>
        <dbReference type="Pfam" id="PF05695"/>
    </source>
</evidence>
<dbReference type="GO" id="GO:0042170">
    <property type="term" value="C:plastid membrane"/>
    <property type="evidence" value="ECO:0007669"/>
    <property type="project" value="UniProtKB-SubCell"/>
</dbReference>
<evidence type="ECO:0000256" key="19">
    <source>
        <dbReference type="ARBA" id="ARBA00023136"/>
    </source>
</evidence>
<evidence type="ECO:0000256" key="5">
    <source>
        <dbReference type="ARBA" id="ARBA00022531"/>
    </source>
</evidence>
<keyword evidence="4" id="KW-0148">Chlorophyll</keyword>
<evidence type="ECO:0000256" key="8">
    <source>
        <dbReference type="ARBA" id="ARBA00022646"/>
    </source>
</evidence>
<keyword evidence="19 23" id="KW-0472">Membrane</keyword>
<dbReference type="InterPro" id="IPR000484">
    <property type="entry name" value="Photo_RC_L/M"/>
</dbReference>
<feature type="transmembrane region" description="Helical" evidence="23">
    <location>
        <begin position="32"/>
        <end position="53"/>
    </location>
</feature>
<keyword evidence="6" id="KW-0597">Phosphoprotein</keyword>
<sequence length="717" mass="82144">MMATSVFIIAFNSAPPIDIDGIREPVSGSLIYGNNIISGAIIPTSAAIGLHFYPIWEAASVDEWLYNGGPYELIVLHFLLGVAYYMGHEWELSFHLGIRPWIAVAYSAPVVAATAVFLIYPIGQGSFSDGMPLGISGTFNFMIVFQAEHNILMHPFHMLGVAGVFGGSLFSAMHGSLVTSSLIRETTENESANEGYRFGQEEETYNIVAAHGYFGRLIFQYASFNNSRSLHFFLAAWPVVGIWFTALGISTMAFNLNGFNFNQSVVDSQGRVINTWADIINRANLGLLPIPMNSIGPRNDTLEESVGSSNINRLIVSLLYLPKGKKISESCFLNPKESTWVLPITKKYSIPKSNWGSRWWRNWIRKKRDSSCKISNETVAGIEILFKEKDLKYLEFLFVYYMDYPIRNDHDWKLLDRLSLRKSQNKINLNSGPLFEILVKHWISYLMSTFRQKIPIEVEGFFKQQGVGSTIQSNDIEHVSHLFSRNKWAISLQNCAQFHMWQFRQDLFVSWGKNPPESDFFMNVSGENWIWLDNVWLVNKDQFFSKVQNVSSNIQYDSTRSSFVQVTDSSQLKGSSDQSRDHLDSISNEDSEYHTLINQREIQQRKERSILWDPYPSFLQTERKEIESGRFPKCLSGCSSMSRLFTEREKQMINHLFPGEIKEFLGNPTRSIRSFFSDRWSELHLGSNPTERSTRDQKLLKKQQDLSFVPSRRLENK</sequence>
<keyword evidence="21" id="KW-0604">Photosystem II</keyword>
<reference evidence="25 26" key="2">
    <citation type="journal article" date="2017" name="Genome Biol.">
        <title>New reference genome sequences of hot pepper reveal the massive evolution of plant disease-resistance genes by retroduplication.</title>
        <authorList>
            <person name="Kim S."/>
            <person name="Park J."/>
            <person name="Yeom S.I."/>
            <person name="Kim Y.M."/>
            <person name="Seo E."/>
            <person name="Kim K.T."/>
            <person name="Kim M.S."/>
            <person name="Lee J.M."/>
            <person name="Cheong K."/>
            <person name="Shin H.S."/>
            <person name="Kim S.B."/>
            <person name="Han K."/>
            <person name="Lee J."/>
            <person name="Park M."/>
            <person name="Lee H.A."/>
            <person name="Lee H.Y."/>
            <person name="Lee Y."/>
            <person name="Oh S."/>
            <person name="Lee J.H."/>
            <person name="Choi E."/>
            <person name="Choi E."/>
            <person name="Lee S.E."/>
            <person name="Jeon J."/>
            <person name="Kim H."/>
            <person name="Choi G."/>
            <person name="Song H."/>
            <person name="Lee J."/>
            <person name="Lee S.C."/>
            <person name="Kwon J.K."/>
            <person name="Lee H.Y."/>
            <person name="Koo N."/>
            <person name="Hong Y."/>
            <person name="Kim R.W."/>
            <person name="Kang W.H."/>
            <person name="Huh J.H."/>
            <person name="Kang B.C."/>
            <person name="Yang T.J."/>
            <person name="Lee Y.H."/>
            <person name="Bennetzen J.L."/>
            <person name="Choi D."/>
        </authorList>
    </citation>
    <scope>NUCLEOTIDE SEQUENCE [LARGE SCALE GENOMIC DNA]</scope>
    <source>
        <strain evidence="26">cv. CM334</strain>
    </source>
</reference>
<evidence type="ECO:0000256" key="18">
    <source>
        <dbReference type="ARBA" id="ARBA00023004"/>
    </source>
</evidence>
<dbReference type="Gene3D" id="1.20.85.10">
    <property type="entry name" value="Photosystem II protein D1-like"/>
    <property type="match status" value="1"/>
</dbReference>
<evidence type="ECO:0000256" key="7">
    <source>
        <dbReference type="ARBA" id="ARBA00022640"/>
    </source>
</evidence>
<keyword evidence="26" id="KW-1185">Reference proteome</keyword>
<evidence type="ECO:0000256" key="21">
    <source>
        <dbReference type="ARBA" id="ARBA00023276"/>
    </source>
</evidence>
<keyword evidence="9 23" id="KW-0812">Transmembrane</keyword>
<evidence type="ECO:0000256" key="23">
    <source>
        <dbReference type="SAM" id="Phobius"/>
    </source>
</evidence>
<comment type="similarity">
    <text evidence="2">Belongs to the reaction center PufL/M/PsbA/D family.</text>
</comment>
<keyword evidence="18" id="KW-0408">Iron</keyword>
<dbReference type="Pfam" id="PF05695">
    <property type="entry name" value="Ycf2"/>
    <property type="match status" value="1"/>
</dbReference>
<keyword evidence="10" id="KW-0479">Metal-binding</keyword>
<reference evidence="25 26" key="1">
    <citation type="journal article" date="2014" name="Nat. Genet.">
        <title>Genome sequence of the hot pepper provides insights into the evolution of pungency in Capsicum species.</title>
        <authorList>
            <person name="Kim S."/>
            <person name="Park M."/>
            <person name="Yeom S.I."/>
            <person name="Kim Y.M."/>
            <person name="Lee J.M."/>
            <person name="Lee H.A."/>
            <person name="Seo E."/>
            <person name="Choi J."/>
            <person name="Cheong K."/>
            <person name="Kim K.T."/>
            <person name="Jung K."/>
            <person name="Lee G.W."/>
            <person name="Oh S.K."/>
            <person name="Bae C."/>
            <person name="Kim S.B."/>
            <person name="Lee H.Y."/>
            <person name="Kim S.Y."/>
            <person name="Kim M.S."/>
            <person name="Kang B.C."/>
            <person name="Jo Y.D."/>
            <person name="Yang H.B."/>
            <person name="Jeong H.J."/>
            <person name="Kang W.H."/>
            <person name="Kwon J.K."/>
            <person name="Shin C."/>
            <person name="Lim J.Y."/>
            <person name="Park J.H."/>
            <person name="Huh J.H."/>
            <person name="Kim J.S."/>
            <person name="Kim B.D."/>
            <person name="Cohen O."/>
            <person name="Paran I."/>
            <person name="Suh M.C."/>
            <person name="Lee S.B."/>
            <person name="Kim Y.K."/>
            <person name="Shin Y."/>
            <person name="Noh S.J."/>
            <person name="Park J."/>
            <person name="Seo Y.S."/>
            <person name="Kwon S.Y."/>
            <person name="Kim H.A."/>
            <person name="Park J.M."/>
            <person name="Kim H.J."/>
            <person name="Choi S.B."/>
            <person name="Bosland P.W."/>
            <person name="Reeves G."/>
            <person name="Jo S.H."/>
            <person name="Lee B.W."/>
            <person name="Cho H.T."/>
            <person name="Choi H.S."/>
            <person name="Lee M.S."/>
            <person name="Yu Y."/>
            <person name="Do Choi Y."/>
            <person name="Park B.S."/>
            <person name="van Deynze A."/>
            <person name="Ashrafi H."/>
            <person name="Hill T."/>
            <person name="Kim W.T."/>
            <person name="Pai H.S."/>
            <person name="Ahn H.K."/>
            <person name="Yeam I."/>
            <person name="Giovannoni J.J."/>
            <person name="Rose J.K."/>
            <person name="Sorensen I."/>
            <person name="Lee S.J."/>
            <person name="Kim R.W."/>
            <person name="Choi I.Y."/>
            <person name="Choi B.S."/>
            <person name="Lim J.S."/>
            <person name="Lee Y.H."/>
            <person name="Choi D."/>
        </authorList>
    </citation>
    <scope>NUCLEOTIDE SEQUENCE [LARGE SCALE GENOMIC DNA]</scope>
    <source>
        <strain evidence="26">cv. CM334</strain>
    </source>
</reference>
<dbReference type="SUPFAM" id="SSF81483">
    <property type="entry name" value="Bacterial photosystem II reaction centre, L and M subunits"/>
    <property type="match status" value="1"/>
</dbReference>
<dbReference type="GO" id="GO:0009523">
    <property type="term" value="C:photosystem II"/>
    <property type="evidence" value="ECO:0000318"/>
    <property type="project" value="GO_Central"/>
</dbReference>
<evidence type="ECO:0000256" key="14">
    <source>
        <dbReference type="ARBA" id="ARBA00022989"/>
    </source>
</evidence>
<feature type="domain" description="Ycf2 N-terminal" evidence="24">
    <location>
        <begin position="282"/>
        <end position="717"/>
    </location>
</feature>
<dbReference type="PROSITE" id="PS00244">
    <property type="entry name" value="REACTION_CENTER"/>
    <property type="match status" value="1"/>
</dbReference>
<comment type="subcellular location">
    <subcellularLocation>
        <location evidence="1">Plastid membrane</location>
        <topology evidence="1">Multi-pass membrane protein</topology>
    </subcellularLocation>
</comment>
<dbReference type="Gramene" id="PHT94636">
    <property type="protein sequence ID" value="PHT94636"/>
    <property type="gene ID" value="T459_02518"/>
</dbReference>
<evidence type="ECO:0000256" key="22">
    <source>
        <dbReference type="ARBA" id="ARBA00032668"/>
    </source>
</evidence>
<dbReference type="GO" id="GO:0009772">
    <property type="term" value="P:photosynthetic electron transport in photosystem II"/>
    <property type="evidence" value="ECO:0007669"/>
    <property type="project" value="InterPro"/>
</dbReference>
<evidence type="ECO:0000256" key="3">
    <source>
        <dbReference type="ARBA" id="ARBA00022448"/>
    </source>
</evidence>
<evidence type="ECO:0000313" key="25">
    <source>
        <dbReference type="EMBL" id="PHT94636.1"/>
    </source>
</evidence>
<keyword evidence="3" id="KW-0813">Transport</keyword>
<feature type="transmembrane region" description="Helical" evidence="23">
    <location>
        <begin position="65"/>
        <end position="86"/>
    </location>
</feature>
<organism evidence="25 26">
    <name type="scientific">Capsicum annuum</name>
    <name type="common">Capsicum pepper</name>
    <dbReference type="NCBI Taxonomy" id="4072"/>
    <lineage>
        <taxon>Eukaryota</taxon>
        <taxon>Viridiplantae</taxon>
        <taxon>Streptophyta</taxon>
        <taxon>Embryophyta</taxon>
        <taxon>Tracheophyta</taxon>
        <taxon>Spermatophyta</taxon>
        <taxon>Magnoliopsida</taxon>
        <taxon>eudicotyledons</taxon>
        <taxon>Gunneridae</taxon>
        <taxon>Pentapetalae</taxon>
        <taxon>asterids</taxon>
        <taxon>lamiids</taxon>
        <taxon>Solanales</taxon>
        <taxon>Solanaceae</taxon>
        <taxon>Solanoideae</taxon>
        <taxon>Capsiceae</taxon>
        <taxon>Capsicum</taxon>
    </lineage>
</organism>
<evidence type="ECO:0000256" key="4">
    <source>
        <dbReference type="ARBA" id="ARBA00022494"/>
    </source>
</evidence>
<dbReference type="GO" id="GO:0016491">
    <property type="term" value="F:oxidoreductase activity"/>
    <property type="evidence" value="ECO:0007669"/>
    <property type="project" value="UniProtKB-KW"/>
</dbReference>
<keyword evidence="17" id="KW-0560">Oxidoreductase</keyword>
<evidence type="ECO:0000256" key="15">
    <source>
        <dbReference type="ARBA" id="ARBA00022990"/>
    </source>
</evidence>
<dbReference type="Proteomes" id="UP000222542">
    <property type="component" value="Unassembled WGS sequence"/>
</dbReference>
<keyword evidence="8" id="KW-0359">Herbicide resistance</keyword>
<feature type="transmembrane region" description="Helical" evidence="23">
    <location>
        <begin position="151"/>
        <end position="172"/>
    </location>
</feature>
<evidence type="ECO:0000313" key="26">
    <source>
        <dbReference type="Proteomes" id="UP000222542"/>
    </source>
</evidence>
<evidence type="ECO:0000256" key="11">
    <source>
        <dbReference type="ARBA" id="ARBA00022837"/>
    </source>
</evidence>
<dbReference type="InterPro" id="IPR056777">
    <property type="entry name" value="Ycf2_N"/>
</dbReference>
<evidence type="ECO:0000256" key="10">
    <source>
        <dbReference type="ARBA" id="ARBA00022723"/>
    </source>
</evidence>
<protein>
    <recommendedName>
        <fullName evidence="22">32 kDa thylakoid membrane protein</fullName>
    </recommendedName>
</protein>
<evidence type="ECO:0000256" key="1">
    <source>
        <dbReference type="ARBA" id="ARBA00004446"/>
    </source>
</evidence>
<dbReference type="PANTHER" id="PTHR33149:SF56">
    <property type="entry name" value="Q(B) PROTEIN, PUTATIVE-RELATED"/>
    <property type="match status" value="1"/>
</dbReference>
<keyword evidence="13" id="KW-0249">Electron transport</keyword>
<dbReference type="Pfam" id="PF00124">
    <property type="entry name" value="Photo_RC"/>
    <property type="match status" value="1"/>
</dbReference>
<dbReference type="GO" id="GO:0009055">
    <property type="term" value="F:electron transfer activity"/>
    <property type="evidence" value="ECO:0007669"/>
    <property type="project" value="InterPro"/>
</dbReference>